<sequence length="192" mass="21946">MTRAERNEDVKRRLFDAARHIVGELGYAEASVARITEMAGVAQGTFYNHYASRQALLDTLLPTIGREMAHFIQERTETIRPEAERETARFHAFFDYLAQNAGFLRILNEAEFAAPQAYRRHMENMATPFQRILGRARDRGEVRDYADPELEVIVHILMGARSYLSQHYGPGPVDERVFSAYARLLRGGLFAP</sequence>
<dbReference type="Pfam" id="PF00440">
    <property type="entry name" value="TetR_N"/>
    <property type="match status" value="1"/>
</dbReference>
<dbReference type="InterPro" id="IPR001647">
    <property type="entry name" value="HTH_TetR"/>
</dbReference>
<dbReference type="RefSeq" id="WP_275227074.1">
    <property type="nucleotide sequence ID" value="NZ_JARESE010000012.1"/>
</dbReference>
<dbReference type="InterPro" id="IPR050624">
    <property type="entry name" value="HTH-type_Tx_Regulator"/>
</dbReference>
<protein>
    <submittedName>
        <fullName evidence="4">TetR/AcrR family transcriptional regulator</fullName>
    </submittedName>
</protein>
<evidence type="ECO:0000256" key="1">
    <source>
        <dbReference type="ARBA" id="ARBA00023125"/>
    </source>
</evidence>
<dbReference type="PANTHER" id="PTHR43479:SF11">
    <property type="entry name" value="ACREF_ENVCD OPERON REPRESSOR-RELATED"/>
    <property type="match status" value="1"/>
</dbReference>
<dbReference type="PRINTS" id="PR00455">
    <property type="entry name" value="HTHTETR"/>
</dbReference>
<dbReference type="PANTHER" id="PTHR43479">
    <property type="entry name" value="ACREF/ENVCD OPERON REPRESSOR-RELATED"/>
    <property type="match status" value="1"/>
</dbReference>
<accession>A0ABT5WLS4</accession>
<dbReference type="EMBL" id="JARESE010000012">
    <property type="protein sequence ID" value="MDE8650986.1"/>
    <property type="molecule type" value="Genomic_DNA"/>
</dbReference>
<dbReference type="SUPFAM" id="SSF48498">
    <property type="entry name" value="Tetracyclin repressor-like, C-terminal domain"/>
    <property type="match status" value="1"/>
</dbReference>
<evidence type="ECO:0000313" key="4">
    <source>
        <dbReference type="EMBL" id="MDE8650986.1"/>
    </source>
</evidence>
<evidence type="ECO:0000313" key="5">
    <source>
        <dbReference type="Proteomes" id="UP001216253"/>
    </source>
</evidence>
<organism evidence="4 5">
    <name type="scientific">Novosphingobium album</name>
    <name type="common">ex Liu et al. 2023</name>
    <dbReference type="NCBI Taxonomy" id="3031130"/>
    <lineage>
        <taxon>Bacteria</taxon>
        <taxon>Pseudomonadati</taxon>
        <taxon>Pseudomonadota</taxon>
        <taxon>Alphaproteobacteria</taxon>
        <taxon>Sphingomonadales</taxon>
        <taxon>Sphingomonadaceae</taxon>
        <taxon>Novosphingobium</taxon>
    </lineage>
</organism>
<dbReference type="Gene3D" id="1.10.357.10">
    <property type="entry name" value="Tetracycline Repressor, domain 2"/>
    <property type="match status" value="1"/>
</dbReference>
<comment type="caution">
    <text evidence="4">The sequence shown here is derived from an EMBL/GenBank/DDBJ whole genome shotgun (WGS) entry which is preliminary data.</text>
</comment>
<dbReference type="InterPro" id="IPR009057">
    <property type="entry name" value="Homeodomain-like_sf"/>
</dbReference>
<name>A0ABT5WLS4_9SPHN</name>
<keyword evidence="5" id="KW-1185">Reference proteome</keyword>
<dbReference type="InterPro" id="IPR036271">
    <property type="entry name" value="Tet_transcr_reg_TetR-rel_C_sf"/>
</dbReference>
<dbReference type="SUPFAM" id="SSF46689">
    <property type="entry name" value="Homeodomain-like"/>
    <property type="match status" value="1"/>
</dbReference>
<reference evidence="4 5" key="1">
    <citation type="submission" date="2023-03" db="EMBL/GenBank/DDBJ databases">
        <title>NovoSphingobium album sp. nov. isolated from polycyclic aromatic hydrocarbons- and heavy-metal polluted soil.</title>
        <authorList>
            <person name="Liu Z."/>
            <person name="Wang K."/>
        </authorList>
    </citation>
    <scope>NUCLEOTIDE SEQUENCE [LARGE SCALE GENOMIC DNA]</scope>
    <source>
        <strain evidence="4 5">H3SJ31-1</strain>
    </source>
</reference>
<feature type="DNA-binding region" description="H-T-H motif" evidence="2">
    <location>
        <begin position="31"/>
        <end position="50"/>
    </location>
</feature>
<dbReference type="Proteomes" id="UP001216253">
    <property type="component" value="Unassembled WGS sequence"/>
</dbReference>
<keyword evidence="1 2" id="KW-0238">DNA-binding</keyword>
<dbReference type="PROSITE" id="PS50977">
    <property type="entry name" value="HTH_TETR_2"/>
    <property type="match status" value="1"/>
</dbReference>
<feature type="domain" description="HTH tetR-type" evidence="3">
    <location>
        <begin position="8"/>
        <end position="68"/>
    </location>
</feature>
<gene>
    <name evidence="4" type="ORF">PYV00_04535</name>
</gene>
<evidence type="ECO:0000256" key="2">
    <source>
        <dbReference type="PROSITE-ProRule" id="PRU00335"/>
    </source>
</evidence>
<proteinExistence type="predicted"/>
<evidence type="ECO:0000259" key="3">
    <source>
        <dbReference type="PROSITE" id="PS50977"/>
    </source>
</evidence>